<dbReference type="AlphaFoldDB" id="A0A5D0MJQ0"/>
<name>A0A5D0MJQ0_9BACT</name>
<dbReference type="Proteomes" id="UP000324143">
    <property type="component" value="Unassembled WGS sequence"/>
</dbReference>
<proteinExistence type="predicted"/>
<evidence type="ECO:0000313" key="1">
    <source>
        <dbReference type="EMBL" id="TYB31428.1"/>
    </source>
</evidence>
<protein>
    <recommendedName>
        <fullName evidence="3">DUF432 domain-containing protein</fullName>
    </recommendedName>
</protein>
<keyword evidence="2" id="KW-1185">Reference proteome</keyword>
<comment type="caution">
    <text evidence="1">The sequence shown here is derived from an EMBL/GenBank/DDBJ whole genome shotgun (WGS) entry which is preliminary data.</text>
</comment>
<evidence type="ECO:0008006" key="3">
    <source>
        <dbReference type="Google" id="ProtNLM"/>
    </source>
</evidence>
<organism evidence="1 2">
    <name type="scientific">Candidatus Mcinerneyibacterium aminivorans</name>
    <dbReference type="NCBI Taxonomy" id="2703815"/>
    <lineage>
        <taxon>Bacteria</taxon>
        <taxon>Candidatus Macinerneyibacteriota</taxon>
        <taxon>Candidatus Mcinerneyibacteria</taxon>
        <taxon>Candidatus Mcinerneyibacteriales</taxon>
        <taxon>Candidatus Mcinerneyibacteriaceae</taxon>
        <taxon>Candidatus Mcinerneyibacterium</taxon>
    </lineage>
</organism>
<accession>A0A5D0MJQ0</accession>
<dbReference type="EMBL" id="VSIX01000033">
    <property type="protein sequence ID" value="TYB31428.1"/>
    <property type="molecule type" value="Genomic_DNA"/>
</dbReference>
<reference evidence="1" key="1">
    <citation type="submission" date="2019-08" db="EMBL/GenBank/DDBJ databases">
        <title>Genomic characterization of a novel candidate phylum (ARYD3) from a high temperature, high salinity tertiary oil reservoir in north central Oklahoma, USA.</title>
        <authorList>
            <person name="Youssef N.H."/>
            <person name="Yadav A."/>
            <person name="Elshahed M.S."/>
        </authorList>
    </citation>
    <scope>NUCLEOTIDE SEQUENCE [LARGE SCALE GENOMIC DNA]</scope>
    <source>
        <strain evidence="1">ARYD3</strain>
    </source>
</reference>
<evidence type="ECO:0000313" key="2">
    <source>
        <dbReference type="Proteomes" id="UP000324143"/>
    </source>
</evidence>
<sequence length="256" mass="30259">MNLWDKYNLKNNKYYFFKIGYLNLWIHKKDEEWFIGYKYDTEHHYNFLKDVKKPENIEWNQYLVSNTESNIEIKPSLPDKPLLINSKYDLYILPKSENIYFTDIPAFITINLVSTNESIELLSIPTKILSKTWVGNPSSENGVVSYSLTSKLYKTYEESRNNPVSIVVPLKIQNNSLTPFNFTALNIENRFLSIFQKENTFLTETISFNIKKNNQVNIRLNKDIYKDKNATLIKAPIDKMERNLLEKSFKILKNIK</sequence>
<gene>
    <name evidence="1" type="ORF">FXF47_03690</name>
</gene>